<organism evidence="9 12">
    <name type="scientific">Didymodactylos carnosus</name>
    <dbReference type="NCBI Taxonomy" id="1234261"/>
    <lineage>
        <taxon>Eukaryota</taxon>
        <taxon>Metazoa</taxon>
        <taxon>Spiralia</taxon>
        <taxon>Gnathifera</taxon>
        <taxon>Rotifera</taxon>
        <taxon>Eurotatoria</taxon>
        <taxon>Bdelloidea</taxon>
        <taxon>Philodinida</taxon>
        <taxon>Philodinidae</taxon>
        <taxon>Didymodactylos</taxon>
    </lineage>
</organism>
<dbReference type="PANTHER" id="PTHR24111:SF0">
    <property type="entry name" value="LEUCINE-RICH REPEAT-CONTAINING PROTEIN"/>
    <property type="match status" value="1"/>
</dbReference>
<comment type="similarity">
    <text evidence="1 7">Belongs to the Arg-specific ADP-ribosyltransferase family.</text>
</comment>
<dbReference type="PROSITE" id="PS51996">
    <property type="entry name" value="TR_MART"/>
    <property type="match status" value="1"/>
</dbReference>
<dbReference type="Proteomes" id="UP000682733">
    <property type="component" value="Unassembled WGS sequence"/>
</dbReference>
<dbReference type="InterPro" id="IPR052201">
    <property type="entry name" value="LRR-containing_regulator"/>
</dbReference>
<dbReference type="GO" id="GO:0016779">
    <property type="term" value="F:nucleotidyltransferase activity"/>
    <property type="evidence" value="ECO:0007669"/>
    <property type="project" value="UniProtKB-KW"/>
</dbReference>
<keyword evidence="3 7" id="KW-0808">Transferase</keyword>
<dbReference type="PANTHER" id="PTHR24111">
    <property type="entry name" value="LEUCINE-RICH REPEAT-CONTAINING PROTEIN 34"/>
    <property type="match status" value="1"/>
</dbReference>
<dbReference type="EC" id="2.4.2.31" evidence="7"/>
<dbReference type="InterPro" id="IPR000768">
    <property type="entry name" value="ART"/>
</dbReference>
<keyword evidence="2 7" id="KW-0328">Glycosyltransferase</keyword>
<dbReference type="AlphaFoldDB" id="A0A815PSP9"/>
<keyword evidence="12" id="KW-1185">Reference proteome</keyword>
<dbReference type="EMBL" id="CAJNOQ010019576">
    <property type="protein sequence ID" value="CAF1452809.1"/>
    <property type="molecule type" value="Genomic_DNA"/>
</dbReference>
<dbReference type="SUPFAM" id="SSF52047">
    <property type="entry name" value="RNI-like"/>
    <property type="match status" value="1"/>
</dbReference>
<dbReference type="Proteomes" id="UP000663829">
    <property type="component" value="Unassembled WGS sequence"/>
</dbReference>
<evidence type="ECO:0000313" key="12">
    <source>
        <dbReference type="Proteomes" id="UP000663829"/>
    </source>
</evidence>
<comment type="catalytic activity">
    <reaction evidence="6 7">
        <text>L-arginyl-[protein] + NAD(+) = N(omega)-(ADP-D-ribosyl)-L-arginyl-[protein] + nicotinamide + H(+)</text>
        <dbReference type="Rhea" id="RHEA:19149"/>
        <dbReference type="Rhea" id="RHEA-COMP:10532"/>
        <dbReference type="Rhea" id="RHEA-COMP:15087"/>
        <dbReference type="ChEBI" id="CHEBI:15378"/>
        <dbReference type="ChEBI" id="CHEBI:17154"/>
        <dbReference type="ChEBI" id="CHEBI:29965"/>
        <dbReference type="ChEBI" id="CHEBI:57540"/>
        <dbReference type="ChEBI" id="CHEBI:142554"/>
        <dbReference type="EC" id="2.4.2.31"/>
    </reaction>
</comment>
<dbReference type="SUPFAM" id="SSF56399">
    <property type="entry name" value="ADP-ribosylation"/>
    <property type="match status" value="1"/>
</dbReference>
<evidence type="ECO:0000256" key="3">
    <source>
        <dbReference type="ARBA" id="ARBA00022679"/>
    </source>
</evidence>
<evidence type="ECO:0000256" key="5">
    <source>
        <dbReference type="ARBA" id="ARBA00022737"/>
    </source>
</evidence>
<dbReference type="SMART" id="SM00368">
    <property type="entry name" value="LRR_RI"/>
    <property type="match status" value="4"/>
</dbReference>
<keyword evidence="7" id="KW-0521">NADP</keyword>
<dbReference type="Gene3D" id="3.80.10.10">
    <property type="entry name" value="Ribonuclease Inhibitor"/>
    <property type="match status" value="2"/>
</dbReference>
<evidence type="ECO:0000313" key="9">
    <source>
        <dbReference type="EMBL" id="CAF1452809.1"/>
    </source>
</evidence>
<keyword evidence="7" id="KW-0520">NAD</keyword>
<evidence type="ECO:0000256" key="7">
    <source>
        <dbReference type="RuleBase" id="RU361228"/>
    </source>
</evidence>
<dbReference type="EMBL" id="CAJOBA010048269">
    <property type="protein sequence ID" value="CAF4210648.1"/>
    <property type="molecule type" value="Genomic_DNA"/>
</dbReference>
<evidence type="ECO:0000256" key="4">
    <source>
        <dbReference type="ARBA" id="ARBA00022695"/>
    </source>
</evidence>
<sequence>MVWTVKQNCDQPEDGLSSDESASIMLYSMEWAPTEKSFYLILNSALRSENRQELIPWFSYLRLITTAFTKLPSTVSRTVYRGVKIDLRSQYPKGKQFVWWGFSLCTARASILDHFLGKTGTRTIFNIDYDTGKDIHKHSIFRNEDEVLLLAARNFEVIRSVNKGDGLHIIELKEIKPRFPLISLPPTPVPITYQNPTLVERINKCHPFSKMDLSQQKLTDQDMEIIVQQAIIDKQCTHLDLCGNEITSQGASFIAEALYNNTTLKSLSLSGNHVSDVGLRYLTQPLSLNNSTLETLALGSNDITDEGAQHLAEMLKKNTTLTELMLGQDKIGDRGIQLLANALAHHNNSLQKLCLFLSELTSDSSVDSLVEMHKYNRSLQKLYVNDCNLSKRGNDRLEALKQSKIGFKL</sequence>
<keyword evidence="5" id="KW-0677">Repeat</keyword>
<evidence type="ECO:0000313" key="8">
    <source>
        <dbReference type="EMBL" id="CAF1404591.1"/>
    </source>
</evidence>
<name>A0A815PSP9_9BILA</name>
<evidence type="ECO:0000313" key="11">
    <source>
        <dbReference type="EMBL" id="CAF4325688.1"/>
    </source>
</evidence>
<evidence type="ECO:0000313" key="10">
    <source>
        <dbReference type="EMBL" id="CAF4210648.1"/>
    </source>
</evidence>
<dbReference type="GO" id="GO:0106274">
    <property type="term" value="F:NAD+-protein-arginine ADP-ribosyltransferase activity"/>
    <property type="evidence" value="ECO:0007669"/>
    <property type="project" value="UniProtKB-EC"/>
</dbReference>
<evidence type="ECO:0000256" key="2">
    <source>
        <dbReference type="ARBA" id="ARBA00022676"/>
    </source>
</evidence>
<comment type="caution">
    <text evidence="9">The sequence shown here is derived from an EMBL/GenBank/DDBJ whole genome shotgun (WGS) entry which is preliminary data.</text>
</comment>
<dbReference type="InterPro" id="IPR032675">
    <property type="entry name" value="LRR_dom_sf"/>
</dbReference>
<keyword evidence="4" id="KW-0548">Nucleotidyltransferase</keyword>
<dbReference type="Pfam" id="PF13516">
    <property type="entry name" value="LRR_6"/>
    <property type="match status" value="4"/>
</dbReference>
<dbReference type="OrthoDB" id="423533at2759"/>
<protein>
    <recommendedName>
        <fullName evidence="7">NAD(P)(+)--arginine ADP-ribosyltransferase</fullName>
        <ecNumber evidence="7">2.4.2.31</ecNumber>
    </recommendedName>
    <alternativeName>
        <fullName evidence="7">Mono(ADP-ribosyl)transferase</fullName>
    </alternativeName>
</protein>
<dbReference type="Pfam" id="PF01129">
    <property type="entry name" value="ART"/>
    <property type="match status" value="1"/>
</dbReference>
<dbReference type="InterPro" id="IPR001611">
    <property type="entry name" value="Leu-rich_rpt"/>
</dbReference>
<accession>A0A815PSP9</accession>
<proteinExistence type="inferred from homology"/>
<dbReference type="Proteomes" id="UP000681722">
    <property type="component" value="Unassembled WGS sequence"/>
</dbReference>
<evidence type="ECO:0000256" key="6">
    <source>
        <dbReference type="ARBA" id="ARBA00047597"/>
    </source>
</evidence>
<dbReference type="EMBL" id="CAJNOK010026532">
    <property type="protein sequence ID" value="CAF1404591.1"/>
    <property type="molecule type" value="Genomic_DNA"/>
</dbReference>
<dbReference type="Gene3D" id="3.90.176.10">
    <property type="entry name" value="Toxin ADP-ribosyltransferase, Chain A, domain 1"/>
    <property type="match status" value="1"/>
</dbReference>
<dbReference type="EMBL" id="CAJOBC010085029">
    <property type="protein sequence ID" value="CAF4325688.1"/>
    <property type="molecule type" value="Genomic_DNA"/>
</dbReference>
<gene>
    <name evidence="9" type="ORF">GPM918_LOCUS34795</name>
    <name evidence="8" type="ORF">OVA965_LOCUS33156</name>
    <name evidence="11" type="ORF">SRO942_LOCUS35508</name>
    <name evidence="10" type="ORF">TMI583_LOCUS34036</name>
</gene>
<feature type="non-terminal residue" evidence="9">
    <location>
        <position position="409"/>
    </location>
</feature>
<dbReference type="Proteomes" id="UP000677228">
    <property type="component" value="Unassembled WGS sequence"/>
</dbReference>
<reference evidence="9" key="1">
    <citation type="submission" date="2021-02" db="EMBL/GenBank/DDBJ databases">
        <authorList>
            <person name="Nowell W R."/>
        </authorList>
    </citation>
    <scope>NUCLEOTIDE SEQUENCE</scope>
</reference>
<evidence type="ECO:0000256" key="1">
    <source>
        <dbReference type="ARBA" id="ARBA00009558"/>
    </source>
</evidence>